<dbReference type="Proteomes" id="UP000236736">
    <property type="component" value="Unassembled WGS sequence"/>
</dbReference>
<dbReference type="STRING" id="1120964.GCA_001313265_02974"/>
<name>A0A1H5UB54_9BACT</name>
<dbReference type="EMBL" id="FNVR01000004">
    <property type="protein sequence ID" value="SEF72263.1"/>
    <property type="molecule type" value="Genomic_DNA"/>
</dbReference>
<proteinExistence type="predicted"/>
<organism evidence="1 2">
    <name type="scientific">Algoriphagus boritolerans DSM 17298 = JCM 18970</name>
    <dbReference type="NCBI Taxonomy" id="1120964"/>
    <lineage>
        <taxon>Bacteria</taxon>
        <taxon>Pseudomonadati</taxon>
        <taxon>Bacteroidota</taxon>
        <taxon>Cytophagia</taxon>
        <taxon>Cytophagales</taxon>
        <taxon>Cyclobacteriaceae</taxon>
        <taxon>Algoriphagus</taxon>
    </lineage>
</organism>
<sequence length="111" mass="13153">MLVCKNLGCNNISITYDYQFHDVIVCKDCELWSRIKIDECCKNPYEIFVFQYVDGKPTFLREQCLNCDGCSNMNKLLNFKKFSVMVDERFSFSNVRLEEYKSELKPRFQSG</sequence>
<protein>
    <submittedName>
        <fullName evidence="1">Uncharacterized protein</fullName>
    </submittedName>
</protein>
<evidence type="ECO:0000313" key="1">
    <source>
        <dbReference type="EMBL" id="SEF72263.1"/>
    </source>
</evidence>
<accession>A0A1H5UB54</accession>
<keyword evidence="2" id="KW-1185">Reference proteome</keyword>
<evidence type="ECO:0000313" key="2">
    <source>
        <dbReference type="Proteomes" id="UP000236736"/>
    </source>
</evidence>
<gene>
    <name evidence="1" type="ORF">SAMN03080598_01159</name>
</gene>
<reference evidence="2" key="1">
    <citation type="submission" date="2016-10" db="EMBL/GenBank/DDBJ databases">
        <authorList>
            <person name="Varghese N."/>
            <person name="Submissions S."/>
        </authorList>
    </citation>
    <scope>NUCLEOTIDE SEQUENCE [LARGE SCALE GENOMIC DNA]</scope>
    <source>
        <strain evidence="2">DSM 17298</strain>
    </source>
</reference>
<dbReference type="AlphaFoldDB" id="A0A1H5UB54"/>